<keyword evidence="1" id="KW-1185">Reference proteome</keyword>
<dbReference type="AlphaFoldDB" id="A0A915JIZ2"/>
<dbReference type="Proteomes" id="UP000887565">
    <property type="component" value="Unplaced"/>
</dbReference>
<evidence type="ECO:0000313" key="2">
    <source>
        <dbReference type="WBParaSite" id="nRc.2.0.1.t26051-RA"/>
    </source>
</evidence>
<dbReference type="WBParaSite" id="nRc.2.0.1.t26051-RA">
    <property type="protein sequence ID" value="nRc.2.0.1.t26051-RA"/>
    <property type="gene ID" value="nRc.2.0.1.g26051"/>
</dbReference>
<protein>
    <submittedName>
        <fullName evidence="2">Uncharacterized protein</fullName>
    </submittedName>
</protein>
<organism evidence="1 2">
    <name type="scientific">Romanomermis culicivorax</name>
    <name type="common">Nematode worm</name>
    <dbReference type="NCBI Taxonomy" id="13658"/>
    <lineage>
        <taxon>Eukaryota</taxon>
        <taxon>Metazoa</taxon>
        <taxon>Ecdysozoa</taxon>
        <taxon>Nematoda</taxon>
        <taxon>Enoplea</taxon>
        <taxon>Dorylaimia</taxon>
        <taxon>Mermithida</taxon>
        <taxon>Mermithoidea</taxon>
        <taxon>Mermithidae</taxon>
        <taxon>Romanomermis</taxon>
    </lineage>
</organism>
<proteinExistence type="predicted"/>
<sequence length="102" mass="11036">MKNTPPKNSGQNARLVARYKKEAGTYRLRLTSCNRGAETLTFPALTAFQLTTFGRPINKAIDSSTSTSPLSFSSSSLIRLRANLLAADSSSNLNITPNPMTN</sequence>
<reference evidence="2" key="1">
    <citation type="submission" date="2022-11" db="UniProtKB">
        <authorList>
            <consortium name="WormBaseParasite"/>
        </authorList>
    </citation>
    <scope>IDENTIFICATION</scope>
</reference>
<name>A0A915JIZ2_ROMCU</name>
<accession>A0A915JIZ2</accession>
<evidence type="ECO:0000313" key="1">
    <source>
        <dbReference type="Proteomes" id="UP000887565"/>
    </source>
</evidence>